<comment type="similarity">
    <text evidence="2">Belongs to the dGTPase family. Type 2 subfamily.</text>
</comment>
<dbReference type="Proteomes" id="UP000005435">
    <property type="component" value="Chromosome"/>
</dbReference>
<dbReference type="PANTHER" id="PTHR35795">
    <property type="entry name" value="SLR1885 PROTEIN"/>
    <property type="match status" value="1"/>
</dbReference>
<dbReference type="eggNOG" id="COG0232">
    <property type="taxonomic scope" value="Bacteria"/>
</dbReference>
<gene>
    <name evidence="4" type="ordered locus">Clocl_2134</name>
</gene>
<dbReference type="SUPFAM" id="SSF109604">
    <property type="entry name" value="HD-domain/PDEase-like"/>
    <property type="match status" value="1"/>
</dbReference>
<dbReference type="PANTHER" id="PTHR35795:SF1">
    <property type="entry name" value="BIS(5'-NUCLEOSYL)-TETRAPHOSPHATASE, SYMMETRICAL"/>
    <property type="match status" value="1"/>
</dbReference>
<dbReference type="HOGENOM" id="CLU_028163_1_0_9"/>
<dbReference type="SMART" id="SM00471">
    <property type="entry name" value="HDc"/>
    <property type="match status" value="1"/>
</dbReference>
<dbReference type="RefSeq" id="WP_014255307.1">
    <property type="nucleotide sequence ID" value="NC_016627.1"/>
</dbReference>
<dbReference type="Pfam" id="PF13286">
    <property type="entry name" value="HD_assoc"/>
    <property type="match status" value="1"/>
</dbReference>
<dbReference type="STRING" id="720554.Clocl_2134"/>
<dbReference type="Gene3D" id="1.10.3210.10">
    <property type="entry name" value="Hypothetical protein af1432"/>
    <property type="match status" value="1"/>
</dbReference>
<keyword evidence="5" id="KW-1185">Reference proteome</keyword>
<dbReference type="HAMAP" id="MF_01212">
    <property type="entry name" value="dGTPase_type2"/>
    <property type="match status" value="1"/>
</dbReference>
<proteinExistence type="inferred from homology"/>
<sequence>MIDKFFPIRYKDDIEAAYATILAPYATAFPAPDSRDYEEKLQSDDLRSSFQRDRDRIIHSKAFRRLMYKTQVFVNHEGDHFRTRLTHSLEVSQFARGIAKSLALNEDLAEAIALGHDLGHTPFGHAVESYFDEQLKARGMGRFYHNEQSVRIVDLLESRNSTDYRGLNLTKEVREGILKHNEERSGVYTNLDPYLPCSNLEGQVVNIVDTIAYVCHDFEDGVKSGLLYKNIQNNPDIKEAFLELKEMISEKTKGDICLHCDLYTDTYFIRKLIHYFILNLTKDSHENIIKLKVSSLDDVKRLAEQKKSVIGFNEETKKVFDEFKKFVYKNIYDTQTIVIMDTKAVSVVSEMFEALIKNPKLLPPEWLYKYNHIENDDNYKGYKNNEIRVICDYLSCMTDRYALEEYERLFDARVKL</sequence>
<dbReference type="InterPro" id="IPR006674">
    <property type="entry name" value="HD_domain"/>
</dbReference>
<dbReference type="PROSITE" id="PS51831">
    <property type="entry name" value="HD"/>
    <property type="match status" value="1"/>
</dbReference>
<organism evidence="4 5">
    <name type="scientific">Acetivibrio clariflavus (strain DSM 19732 / NBRC 101661 / EBR45)</name>
    <name type="common">Clostridium clariflavum</name>
    <dbReference type="NCBI Taxonomy" id="720554"/>
    <lineage>
        <taxon>Bacteria</taxon>
        <taxon>Bacillati</taxon>
        <taxon>Bacillota</taxon>
        <taxon>Clostridia</taxon>
        <taxon>Eubacteriales</taxon>
        <taxon>Oscillospiraceae</taxon>
        <taxon>Acetivibrio</taxon>
    </lineage>
</organism>
<name>G8LWR0_ACECE</name>
<reference evidence="5" key="1">
    <citation type="submission" date="2011-12" db="EMBL/GenBank/DDBJ databases">
        <title>Complete sequence of Clostridium clariflavum DSM 19732.</title>
        <authorList>
            <consortium name="US DOE Joint Genome Institute"/>
            <person name="Lucas S."/>
            <person name="Han J."/>
            <person name="Lapidus A."/>
            <person name="Cheng J.-F."/>
            <person name="Goodwin L."/>
            <person name="Pitluck S."/>
            <person name="Peters L."/>
            <person name="Teshima H."/>
            <person name="Detter J.C."/>
            <person name="Han C."/>
            <person name="Tapia R."/>
            <person name="Land M."/>
            <person name="Hauser L."/>
            <person name="Kyrpides N."/>
            <person name="Ivanova N."/>
            <person name="Pagani I."/>
            <person name="Kitzmiller T."/>
            <person name="Lynd L."/>
            <person name="Izquierdo J."/>
            <person name="Woyke T."/>
        </authorList>
    </citation>
    <scope>NUCLEOTIDE SEQUENCE [LARGE SCALE GENOMIC DNA]</scope>
    <source>
        <strain evidence="5">DSM 19732 / NBRC 101661 / EBR45</strain>
    </source>
</reference>
<accession>G8LWR0</accession>
<dbReference type="InterPro" id="IPR003607">
    <property type="entry name" value="HD/PDEase_dom"/>
</dbReference>
<evidence type="ECO:0000313" key="5">
    <source>
        <dbReference type="Proteomes" id="UP000005435"/>
    </source>
</evidence>
<dbReference type="KEGG" id="ccl:Clocl_2134"/>
<evidence type="ECO:0000313" key="4">
    <source>
        <dbReference type="EMBL" id="AEV68728.1"/>
    </source>
</evidence>
<dbReference type="GO" id="GO:0016793">
    <property type="term" value="F:triphosphoric monoester hydrolase activity"/>
    <property type="evidence" value="ECO:0007669"/>
    <property type="project" value="InterPro"/>
</dbReference>
<reference evidence="4 5" key="2">
    <citation type="journal article" date="2012" name="Stand. Genomic Sci.">
        <title>Complete Genome Sequence of Clostridium clariflavum DSM 19732.</title>
        <authorList>
            <person name="Izquierdo J.A."/>
            <person name="Goodwin L."/>
            <person name="Davenport K.W."/>
            <person name="Teshima H."/>
            <person name="Bruce D."/>
            <person name="Detter C."/>
            <person name="Tapia R."/>
            <person name="Han S."/>
            <person name="Land M."/>
            <person name="Hauser L."/>
            <person name="Jeffries C.D."/>
            <person name="Han J."/>
            <person name="Pitluck S."/>
            <person name="Nolan M."/>
            <person name="Chen A."/>
            <person name="Huntemann M."/>
            <person name="Mavromatis K."/>
            <person name="Mikhailova N."/>
            <person name="Liolios K."/>
            <person name="Woyke T."/>
            <person name="Lynd L.R."/>
        </authorList>
    </citation>
    <scope>NUCLEOTIDE SEQUENCE [LARGE SCALE GENOMIC DNA]</scope>
    <source>
        <strain evidence="5">DSM 19732 / NBRC 101661 / EBR45</strain>
    </source>
</reference>
<keyword evidence="1 2" id="KW-0378">Hydrolase</keyword>
<dbReference type="EMBL" id="CP003065">
    <property type="protein sequence ID" value="AEV68728.1"/>
    <property type="molecule type" value="Genomic_DNA"/>
</dbReference>
<evidence type="ECO:0000256" key="1">
    <source>
        <dbReference type="ARBA" id="ARBA00022801"/>
    </source>
</evidence>
<protein>
    <recommendedName>
        <fullName evidence="2">Deoxyguanosinetriphosphate triphosphohydrolase-like protein</fullName>
    </recommendedName>
</protein>
<dbReference type="CDD" id="cd00077">
    <property type="entry name" value="HDc"/>
    <property type="match status" value="1"/>
</dbReference>
<dbReference type="InterPro" id="IPR051094">
    <property type="entry name" value="Diverse_Catalytic_Enzymes"/>
</dbReference>
<dbReference type="InterPro" id="IPR023023">
    <property type="entry name" value="dNTPase_2"/>
</dbReference>
<dbReference type="NCBIfam" id="TIGR01353">
    <property type="entry name" value="dGTP_triPase"/>
    <property type="match status" value="1"/>
</dbReference>
<dbReference type="InterPro" id="IPR026875">
    <property type="entry name" value="PHydrolase_assoc_dom"/>
</dbReference>
<feature type="domain" description="HD" evidence="3">
    <location>
        <begin position="84"/>
        <end position="214"/>
    </location>
</feature>
<dbReference type="InterPro" id="IPR006261">
    <property type="entry name" value="dGTPase"/>
</dbReference>
<evidence type="ECO:0000259" key="3">
    <source>
        <dbReference type="PROSITE" id="PS51831"/>
    </source>
</evidence>
<dbReference type="AlphaFoldDB" id="G8LWR0"/>
<dbReference type="Pfam" id="PF01966">
    <property type="entry name" value="HD"/>
    <property type="match status" value="1"/>
</dbReference>
<dbReference type="OrthoDB" id="9803619at2"/>
<evidence type="ECO:0000256" key="2">
    <source>
        <dbReference type="HAMAP-Rule" id="MF_01212"/>
    </source>
</evidence>